<organism evidence="1 2">
    <name type="scientific">Pedobacter miscanthi</name>
    <dbReference type="NCBI Taxonomy" id="2259170"/>
    <lineage>
        <taxon>Bacteria</taxon>
        <taxon>Pseudomonadati</taxon>
        <taxon>Bacteroidota</taxon>
        <taxon>Sphingobacteriia</taxon>
        <taxon>Sphingobacteriales</taxon>
        <taxon>Sphingobacteriaceae</taxon>
        <taxon>Pedobacter</taxon>
    </lineage>
</organism>
<dbReference type="AlphaFoldDB" id="A0A366KZX5"/>
<evidence type="ECO:0000313" key="2">
    <source>
        <dbReference type="Proteomes" id="UP000252081"/>
    </source>
</evidence>
<dbReference type="EMBL" id="QNQU01000010">
    <property type="protein sequence ID" value="RBQ06793.1"/>
    <property type="molecule type" value="Genomic_DNA"/>
</dbReference>
<dbReference type="Proteomes" id="UP000252081">
    <property type="component" value="Unassembled WGS sequence"/>
</dbReference>
<gene>
    <name evidence="1" type="ORF">DRW42_13555</name>
</gene>
<proteinExistence type="predicted"/>
<comment type="caution">
    <text evidence="1">The sequence shown here is derived from an EMBL/GenBank/DDBJ whole genome shotgun (WGS) entry which is preliminary data.</text>
</comment>
<protein>
    <submittedName>
        <fullName evidence="1">Uncharacterized protein</fullName>
    </submittedName>
</protein>
<accession>A0A366KZX5</accession>
<dbReference type="OrthoDB" id="791468at2"/>
<reference evidence="1 2" key="1">
    <citation type="submission" date="2018-07" db="EMBL/GenBank/DDBJ databases">
        <title>A draft genome of a endophytic bacteria, a new species of Pedobacter.</title>
        <authorList>
            <person name="Zhang Z.D."/>
            <person name="Chen Z.J."/>
        </authorList>
    </citation>
    <scope>NUCLEOTIDE SEQUENCE [LARGE SCALE GENOMIC DNA]</scope>
    <source>
        <strain evidence="1 2">RS10</strain>
    </source>
</reference>
<keyword evidence="2" id="KW-1185">Reference proteome</keyword>
<evidence type="ECO:0000313" key="1">
    <source>
        <dbReference type="EMBL" id="RBQ06793.1"/>
    </source>
</evidence>
<name>A0A366KZX5_9SPHI</name>
<sequence>MDPGINRAEQLYVAWEQRRKELERVMGTSLDARKMQELKYSFFLKGLFRVSAKANEQERLYIQVLKVIVLKLRKVLYPSPVLRFLIALKERVLDGPLHLRGFGIRKEENIVSLSQQLSEQGLGGLAADLSVKLDYERQGVSLEMLRGISTGEKLAVEASFLKEGLGQYRFTGFQARLMAIDGNVRECFFSAESRLNLSQALKLLHGGSILKSNQGLDGQWEQSWVKLEQQPGHAELSLLVSSNVMAGFDLKKQLLDHAIALECYAISSDTVLRELESGSMVAISMTGKDKFYIRAGPFENRLEFFDANKKEIAFDKLKSQLVPNQVASVKEVSLFGQDIGNDKQLEISR</sequence>
<dbReference type="RefSeq" id="WP_113949356.1">
    <property type="nucleotide sequence ID" value="NZ_QNQU01000010.1"/>
</dbReference>